<dbReference type="Gene3D" id="3.30.70.360">
    <property type="match status" value="1"/>
</dbReference>
<proteinExistence type="predicted"/>
<feature type="domain" description="Peptidase M20 dimerisation" evidence="5">
    <location>
        <begin position="189"/>
        <end position="301"/>
    </location>
</feature>
<keyword evidence="4" id="KW-0862">Zinc</keyword>
<evidence type="ECO:0000313" key="6">
    <source>
        <dbReference type="EMBL" id="GCF06939.1"/>
    </source>
</evidence>
<dbReference type="GO" id="GO:0008777">
    <property type="term" value="F:acetylornithine deacetylase activity"/>
    <property type="evidence" value="ECO:0007669"/>
    <property type="project" value="TreeGrafter"/>
</dbReference>
<dbReference type="InterPro" id="IPR002933">
    <property type="entry name" value="Peptidase_M20"/>
</dbReference>
<dbReference type="Pfam" id="PF07687">
    <property type="entry name" value="M20_dimer"/>
    <property type="match status" value="1"/>
</dbReference>
<dbReference type="OrthoDB" id="9792335at2"/>
<comment type="caution">
    <text evidence="6">The sequence shown here is derived from an EMBL/GenBank/DDBJ whole genome shotgun (WGS) entry which is preliminary data.</text>
</comment>
<keyword evidence="2" id="KW-0479">Metal-binding</keyword>
<dbReference type="InterPro" id="IPR001261">
    <property type="entry name" value="ArgE/DapE_CS"/>
</dbReference>
<dbReference type="RefSeq" id="WP_149399990.1">
    <property type="nucleotide sequence ID" value="NZ_BIXY01000004.1"/>
</dbReference>
<dbReference type="InterPro" id="IPR050072">
    <property type="entry name" value="Peptidase_M20A"/>
</dbReference>
<dbReference type="PANTHER" id="PTHR43808">
    <property type="entry name" value="ACETYLORNITHINE DEACETYLASE"/>
    <property type="match status" value="1"/>
</dbReference>
<keyword evidence="7" id="KW-1185">Reference proteome</keyword>
<dbReference type="CDD" id="cd03894">
    <property type="entry name" value="M20_ArgE"/>
    <property type="match status" value="1"/>
</dbReference>
<keyword evidence="3" id="KW-0378">Hydrolase</keyword>
<dbReference type="Gene3D" id="3.40.630.10">
    <property type="entry name" value="Zn peptidases"/>
    <property type="match status" value="1"/>
</dbReference>
<comment type="cofactor">
    <cofactor evidence="1">
        <name>Zn(2+)</name>
        <dbReference type="ChEBI" id="CHEBI:29105"/>
    </cofactor>
</comment>
<dbReference type="SUPFAM" id="SSF53187">
    <property type="entry name" value="Zn-dependent exopeptidases"/>
    <property type="match status" value="1"/>
</dbReference>
<dbReference type="AlphaFoldDB" id="A0A5A5T7L3"/>
<dbReference type="InterPro" id="IPR036264">
    <property type="entry name" value="Bact_exopeptidase_dim_dom"/>
</dbReference>
<name>A0A5A5T7L3_9CHLR</name>
<reference evidence="6 7" key="1">
    <citation type="submission" date="2019-01" db="EMBL/GenBank/DDBJ databases">
        <title>Draft genome sequence of Dictyobacter sp. Uno17.</title>
        <authorList>
            <person name="Wang C.M."/>
            <person name="Zheng Y."/>
            <person name="Sakai Y."/>
            <person name="Abe K."/>
            <person name="Yokota A."/>
            <person name="Yabe S."/>
        </authorList>
    </citation>
    <scope>NUCLEOTIDE SEQUENCE [LARGE SCALE GENOMIC DNA]</scope>
    <source>
        <strain evidence="6 7">Uno17</strain>
    </source>
</reference>
<evidence type="ECO:0000256" key="1">
    <source>
        <dbReference type="ARBA" id="ARBA00001947"/>
    </source>
</evidence>
<evidence type="ECO:0000259" key="5">
    <source>
        <dbReference type="Pfam" id="PF07687"/>
    </source>
</evidence>
<accession>A0A5A5T7L3</accession>
<dbReference type="Proteomes" id="UP000322530">
    <property type="component" value="Unassembled WGS sequence"/>
</dbReference>
<dbReference type="PANTHER" id="PTHR43808:SF31">
    <property type="entry name" value="N-ACETYL-L-CITRULLINE DEACETYLASE"/>
    <property type="match status" value="1"/>
</dbReference>
<dbReference type="SUPFAM" id="SSF55031">
    <property type="entry name" value="Bacterial exopeptidase dimerisation domain"/>
    <property type="match status" value="1"/>
</dbReference>
<dbReference type="GO" id="GO:0006526">
    <property type="term" value="P:L-arginine biosynthetic process"/>
    <property type="evidence" value="ECO:0007669"/>
    <property type="project" value="TreeGrafter"/>
</dbReference>
<gene>
    <name evidence="6" type="ORF">KDI_05030</name>
</gene>
<evidence type="ECO:0000256" key="2">
    <source>
        <dbReference type="ARBA" id="ARBA00022723"/>
    </source>
</evidence>
<dbReference type="EMBL" id="BIXY01000004">
    <property type="protein sequence ID" value="GCF06939.1"/>
    <property type="molecule type" value="Genomic_DNA"/>
</dbReference>
<protein>
    <submittedName>
        <fullName evidence="6">Acetylornithine deacetylase</fullName>
    </submittedName>
</protein>
<sequence>MSTSDDMQKSELWEVSRRLIGMDTVSAHSNLEAAEYLAHYLQESGFESRILTDEVEGVKKASVLAWFGPQEPGGLMISGHIDTVPFDGQPDWKTNPLELQTDGKRIYGRGTADMKIFLAQAVVAARQVHQQHSTFKHPLLFVFTYDEEIAGQGSGHLVHNILPTFFKETLPMPEYALIGEPTDFNIFPAHKGFATFDVVVRGKGGHSSVPKQGLNAIKKMSDVIQIIDEIDQELQQRITPENLQLFPECPTSAFNYGVIKGGLATNMIADTCRLNVSLRVSPGDNEEEILNTMRARIEQEIAREMRAFSPECGVFIEHLHATPPMKSPLESPISHLLSRIIEKPVEHGAPYGTDAGQFQLLNINSYVCGPGTLEQAHQPNESIPIEHFLTGQKHVERIIYEWCVKGV</sequence>
<evidence type="ECO:0000256" key="3">
    <source>
        <dbReference type="ARBA" id="ARBA00022801"/>
    </source>
</evidence>
<evidence type="ECO:0000313" key="7">
    <source>
        <dbReference type="Proteomes" id="UP000322530"/>
    </source>
</evidence>
<dbReference type="Pfam" id="PF01546">
    <property type="entry name" value="Peptidase_M20"/>
    <property type="match status" value="1"/>
</dbReference>
<dbReference type="PROSITE" id="PS00758">
    <property type="entry name" value="ARGE_DAPE_CPG2_1"/>
    <property type="match status" value="1"/>
</dbReference>
<organism evidence="6 7">
    <name type="scientific">Dictyobacter arantiisoli</name>
    <dbReference type="NCBI Taxonomy" id="2014874"/>
    <lineage>
        <taxon>Bacteria</taxon>
        <taxon>Bacillati</taxon>
        <taxon>Chloroflexota</taxon>
        <taxon>Ktedonobacteria</taxon>
        <taxon>Ktedonobacterales</taxon>
        <taxon>Dictyobacteraceae</taxon>
        <taxon>Dictyobacter</taxon>
    </lineage>
</organism>
<dbReference type="GO" id="GO:0046872">
    <property type="term" value="F:metal ion binding"/>
    <property type="evidence" value="ECO:0007669"/>
    <property type="project" value="UniProtKB-KW"/>
</dbReference>
<dbReference type="InterPro" id="IPR011650">
    <property type="entry name" value="Peptidase_M20_dimer"/>
</dbReference>
<evidence type="ECO:0000256" key="4">
    <source>
        <dbReference type="ARBA" id="ARBA00022833"/>
    </source>
</evidence>